<sequence>MLVVEGVYENGQLRLDTPVDYRKPVRVRVEFLDELSAAVHPPANHDPDDRMRRLQASWEAGRKITAGMTGPTLSEEVLAEREEEI</sequence>
<dbReference type="EMBL" id="MDZA01000144">
    <property type="protein sequence ID" value="OGX90454.1"/>
    <property type="molecule type" value="Genomic_DNA"/>
</dbReference>
<evidence type="ECO:0000313" key="1">
    <source>
        <dbReference type="EMBL" id="OGX90454.1"/>
    </source>
</evidence>
<name>A0A1G1THW2_9BACT</name>
<comment type="caution">
    <text evidence="1">The sequence shown here is derived from an EMBL/GenBank/DDBJ whole genome shotgun (WGS) entry which is preliminary data.</text>
</comment>
<proteinExistence type="predicted"/>
<organism evidence="1 2">
    <name type="scientific">Hymenobacter coccineus</name>
    <dbReference type="NCBI Taxonomy" id="1908235"/>
    <lineage>
        <taxon>Bacteria</taxon>
        <taxon>Pseudomonadati</taxon>
        <taxon>Bacteroidota</taxon>
        <taxon>Cytophagia</taxon>
        <taxon>Cytophagales</taxon>
        <taxon>Hymenobacteraceae</taxon>
        <taxon>Hymenobacter</taxon>
    </lineage>
</organism>
<evidence type="ECO:0000313" key="2">
    <source>
        <dbReference type="Proteomes" id="UP000177506"/>
    </source>
</evidence>
<accession>A0A1G1THW2</accession>
<protein>
    <submittedName>
        <fullName evidence="1">Uncharacterized protein</fullName>
    </submittedName>
</protein>
<gene>
    <name evidence="1" type="ORF">BEN49_06635</name>
</gene>
<dbReference type="Proteomes" id="UP000177506">
    <property type="component" value="Unassembled WGS sequence"/>
</dbReference>
<dbReference type="OrthoDB" id="964121at2"/>
<reference evidence="1 2" key="1">
    <citation type="submission" date="2016-08" db="EMBL/GenBank/DDBJ databases">
        <title>Hymenobacter coccineus sp. nov., Hymenobacter lapidarius sp. nov. and Hymenobacter glacialis sp. nov., isolated from Antarctic soil.</title>
        <authorList>
            <person name="Sedlacek I."/>
            <person name="Kralova S."/>
            <person name="Kyrova K."/>
            <person name="Maslanova I."/>
            <person name="Stankova E."/>
            <person name="Vrbovska V."/>
            <person name="Nemec M."/>
            <person name="Bartak M."/>
            <person name="Svec P."/>
            <person name="Busse H.-J."/>
            <person name="Pantucek R."/>
        </authorList>
    </citation>
    <scope>NUCLEOTIDE SEQUENCE [LARGE SCALE GENOMIC DNA]</scope>
    <source>
        <strain evidence="1 2">CCM 8649</strain>
    </source>
</reference>
<keyword evidence="2" id="KW-1185">Reference proteome</keyword>
<dbReference type="RefSeq" id="WP_070742951.1">
    <property type="nucleotide sequence ID" value="NZ_MDZA01000144.1"/>
</dbReference>
<dbReference type="AlphaFoldDB" id="A0A1G1THW2"/>